<gene>
    <name evidence="2" type="ORF">TRIUR3_02448</name>
</gene>
<dbReference type="AlphaFoldDB" id="M7YQ06"/>
<feature type="compositionally biased region" description="Low complexity" evidence="1">
    <location>
        <begin position="45"/>
        <end position="62"/>
    </location>
</feature>
<dbReference type="STRING" id="4572.M7YQ06"/>
<feature type="compositionally biased region" description="Basic and acidic residues" evidence="1">
    <location>
        <begin position="11"/>
        <end position="31"/>
    </location>
</feature>
<accession>M7YQ06</accession>
<name>M7YQ06_TRIUA</name>
<dbReference type="EMBL" id="KD247463">
    <property type="protein sequence ID" value="EMS49041.1"/>
    <property type="molecule type" value="Genomic_DNA"/>
</dbReference>
<dbReference type="eggNOG" id="KOG0724">
    <property type="taxonomic scope" value="Eukaryota"/>
</dbReference>
<proteinExistence type="predicted"/>
<evidence type="ECO:0000313" key="2">
    <source>
        <dbReference type="EMBL" id="EMS49041.1"/>
    </source>
</evidence>
<sequence length="197" mass="20950">MAAGGNGKRGRGADQERKKGVPWTEEEHNIHDITTVNIPDDDHASNTNPSPSPPSALTATSSAPEQFGALADSKPPPPLGGHHHFMPAHLYGSVKLEASNNGYHGDSALMQMHQCGQLQPLGKTTVAGDVGGGDVAAEMLWRRQLAEPWDKWSVWAATVAMKEANEGLLAWERMVNVPPTIGIGGEGERVRIVSAPT</sequence>
<organism evidence="2">
    <name type="scientific">Triticum urartu</name>
    <name type="common">Red wild einkorn</name>
    <name type="synonym">Crithodium urartu</name>
    <dbReference type="NCBI Taxonomy" id="4572"/>
    <lineage>
        <taxon>Eukaryota</taxon>
        <taxon>Viridiplantae</taxon>
        <taxon>Streptophyta</taxon>
        <taxon>Embryophyta</taxon>
        <taxon>Tracheophyta</taxon>
        <taxon>Spermatophyta</taxon>
        <taxon>Magnoliopsida</taxon>
        <taxon>Liliopsida</taxon>
        <taxon>Poales</taxon>
        <taxon>Poaceae</taxon>
        <taxon>BOP clade</taxon>
        <taxon>Pooideae</taxon>
        <taxon>Triticodae</taxon>
        <taxon>Triticeae</taxon>
        <taxon>Triticinae</taxon>
        <taxon>Triticum</taxon>
    </lineage>
</organism>
<reference evidence="2" key="1">
    <citation type="journal article" date="2013" name="Nature">
        <title>Draft genome of the wheat A-genome progenitor Triticum urartu.</title>
        <authorList>
            <person name="Ling H.Q."/>
            <person name="Zhao S."/>
            <person name="Liu D."/>
            <person name="Wang J."/>
            <person name="Sun H."/>
            <person name="Zhang C."/>
            <person name="Fan H."/>
            <person name="Li D."/>
            <person name="Dong L."/>
            <person name="Tao Y."/>
            <person name="Gao C."/>
            <person name="Wu H."/>
            <person name="Li Y."/>
            <person name="Cui Y."/>
            <person name="Guo X."/>
            <person name="Zheng S."/>
            <person name="Wang B."/>
            <person name="Yu K."/>
            <person name="Liang Q."/>
            <person name="Yang W."/>
            <person name="Lou X."/>
            <person name="Chen J."/>
            <person name="Feng M."/>
            <person name="Jian J."/>
            <person name="Zhang X."/>
            <person name="Luo G."/>
            <person name="Jiang Y."/>
            <person name="Liu J."/>
            <person name="Wang Z."/>
            <person name="Sha Y."/>
            <person name="Zhang B."/>
            <person name="Wu H."/>
            <person name="Tang D."/>
            <person name="Shen Q."/>
            <person name="Xue P."/>
            <person name="Zou S."/>
            <person name="Wang X."/>
            <person name="Liu X."/>
            <person name="Wang F."/>
            <person name="Yang Y."/>
            <person name="An X."/>
            <person name="Dong Z."/>
            <person name="Zhang K."/>
            <person name="Zhang X."/>
            <person name="Luo M.C."/>
            <person name="Dvorak J."/>
            <person name="Tong Y."/>
            <person name="Wang J."/>
            <person name="Yang H."/>
            <person name="Li Z."/>
            <person name="Wang D."/>
            <person name="Zhang A."/>
            <person name="Wang J."/>
        </authorList>
    </citation>
    <scope>NUCLEOTIDE SEQUENCE</scope>
</reference>
<protein>
    <submittedName>
        <fullName evidence="2">Uncharacterized protein</fullName>
    </submittedName>
</protein>
<evidence type="ECO:0000256" key="1">
    <source>
        <dbReference type="SAM" id="MobiDB-lite"/>
    </source>
</evidence>
<feature type="region of interest" description="Disordered" evidence="1">
    <location>
        <begin position="1"/>
        <end position="62"/>
    </location>
</feature>